<organism evidence="2 3">
    <name type="scientific">Seohaeicola nanhaiensis</name>
    <dbReference type="NCBI Taxonomy" id="1387282"/>
    <lineage>
        <taxon>Bacteria</taxon>
        <taxon>Pseudomonadati</taxon>
        <taxon>Pseudomonadota</taxon>
        <taxon>Alphaproteobacteria</taxon>
        <taxon>Rhodobacterales</taxon>
        <taxon>Roseobacteraceae</taxon>
        <taxon>Seohaeicola</taxon>
    </lineage>
</organism>
<reference evidence="3" key="1">
    <citation type="journal article" date="2019" name="Int. J. Syst. Evol. Microbiol.">
        <title>The Global Catalogue of Microorganisms (GCM) 10K type strain sequencing project: providing services to taxonomists for standard genome sequencing and annotation.</title>
        <authorList>
            <consortium name="The Broad Institute Genomics Platform"/>
            <consortium name="The Broad Institute Genome Sequencing Center for Infectious Disease"/>
            <person name="Wu L."/>
            <person name="Ma J."/>
        </authorList>
    </citation>
    <scope>NUCLEOTIDE SEQUENCE [LARGE SCALE GENOMIC DNA]</scope>
    <source>
        <strain evidence="3">CGMCC 4.7283</strain>
    </source>
</reference>
<evidence type="ECO:0000256" key="1">
    <source>
        <dbReference type="SAM" id="SignalP"/>
    </source>
</evidence>
<dbReference type="RefSeq" id="WP_380721210.1">
    <property type="nucleotide sequence ID" value="NZ_JBHSGI010000033.1"/>
</dbReference>
<evidence type="ECO:0000313" key="2">
    <source>
        <dbReference type="EMBL" id="MFC4671136.1"/>
    </source>
</evidence>
<gene>
    <name evidence="2" type="ORF">ACFO5X_21480</name>
</gene>
<sequence length="397" mass="43055">MTRLLCMIALLLPGLAQAQDDISASIASRGLAAVEADLAALPAPDATQRFALGGVRFLGAIEAALQLRWRLGLSGRTMDLPVLRLPVAENPTPEPFDPHFVETLAADLLARMEAAGTPLDTITDSDAVALRIDLADLWFDVNMNGARDTGEGVIEIAAGTVLPRRFNNDQTAAPVIRFDTADAAWLNAYTHMLSTAAELVLAYPPGDAVAEVGQAARAMQEVAGDAPPVNALAYMFEDEVDAVAALLLALRQEPKADHTRATRAHALETIRLNRLFWARLDAETDNESEWIPNARQTSALGIALPAEVATAWQAVLADAEDLLEGRKLIPYWRLKSGAGLNLKKLLEEPIPVDLVGWAQGKDLLPYAERGTRANAWNWREFTSLMRGESMLYVLLLN</sequence>
<dbReference type="Proteomes" id="UP001595973">
    <property type="component" value="Unassembled WGS sequence"/>
</dbReference>
<name>A0ABV9KNB1_9RHOB</name>
<protein>
    <submittedName>
        <fullName evidence="2">Uncharacterized protein</fullName>
    </submittedName>
</protein>
<comment type="caution">
    <text evidence="2">The sequence shown here is derived from an EMBL/GenBank/DDBJ whole genome shotgun (WGS) entry which is preliminary data.</text>
</comment>
<evidence type="ECO:0000313" key="3">
    <source>
        <dbReference type="Proteomes" id="UP001595973"/>
    </source>
</evidence>
<feature type="chain" id="PRO_5045102387" evidence="1">
    <location>
        <begin position="19"/>
        <end position="397"/>
    </location>
</feature>
<proteinExistence type="predicted"/>
<accession>A0ABV9KNB1</accession>
<dbReference type="EMBL" id="JBHSGI010000033">
    <property type="protein sequence ID" value="MFC4671136.1"/>
    <property type="molecule type" value="Genomic_DNA"/>
</dbReference>
<keyword evidence="3" id="KW-1185">Reference proteome</keyword>
<feature type="signal peptide" evidence="1">
    <location>
        <begin position="1"/>
        <end position="18"/>
    </location>
</feature>
<keyword evidence="1" id="KW-0732">Signal</keyword>